<dbReference type="InterPro" id="IPR001849">
    <property type="entry name" value="PH_domain"/>
</dbReference>
<dbReference type="InterPro" id="IPR011009">
    <property type="entry name" value="Kinase-like_dom_sf"/>
</dbReference>
<dbReference type="InterPro" id="IPR017441">
    <property type="entry name" value="Protein_kinase_ATP_BS"/>
</dbReference>
<organism evidence="15 16">
    <name type="scientific">Batrachochytrium salamandrivorans</name>
    <dbReference type="NCBI Taxonomy" id="1357716"/>
    <lineage>
        <taxon>Eukaryota</taxon>
        <taxon>Fungi</taxon>
        <taxon>Fungi incertae sedis</taxon>
        <taxon>Chytridiomycota</taxon>
        <taxon>Chytridiomycota incertae sedis</taxon>
        <taxon>Chytridiomycetes</taxon>
        <taxon>Rhizophydiales</taxon>
        <taxon>Rhizophydiales incertae sedis</taxon>
        <taxon>Batrachochytrium</taxon>
    </lineage>
</organism>
<dbReference type="Pfam" id="PF00169">
    <property type="entry name" value="PH"/>
    <property type="match status" value="1"/>
</dbReference>
<dbReference type="PROSITE" id="PS00107">
    <property type="entry name" value="PROTEIN_KINASE_ATP"/>
    <property type="match status" value="1"/>
</dbReference>
<dbReference type="SMART" id="SM00285">
    <property type="entry name" value="PBD"/>
    <property type="match status" value="1"/>
</dbReference>
<dbReference type="Proteomes" id="UP001648503">
    <property type="component" value="Unassembled WGS sequence"/>
</dbReference>
<keyword evidence="6" id="KW-0418">Kinase</keyword>
<dbReference type="InterPro" id="IPR033923">
    <property type="entry name" value="PAK_BD"/>
</dbReference>
<dbReference type="PROSITE" id="PS50003">
    <property type="entry name" value="PH_DOMAIN"/>
    <property type="match status" value="1"/>
</dbReference>
<dbReference type="SUPFAM" id="SSF50729">
    <property type="entry name" value="PH domain-like"/>
    <property type="match status" value="1"/>
</dbReference>
<evidence type="ECO:0000256" key="3">
    <source>
        <dbReference type="ARBA" id="ARBA00022527"/>
    </source>
</evidence>
<dbReference type="CDD" id="cd13279">
    <property type="entry name" value="PH_Cla4_Ste20"/>
    <property type="match status" value="1"/>
</dbReference>
<feature type="binding site" evidence="10">
    <location>
        <position position="392"/>
    </location>
    <ligand>
        <name>ATP</name>
        <dbReference type="ChEBI" id="CHEBI:30616"/>
    </ligand>
</feature>
<protein>
    <recommendedName>
        <fullName evidence="2">non-specific serine/threonine protein kinase</fullName>
        <ecNumber evidence="2">2.7.11.1</ecNumber>
    </recommendedName>
</protein>
<feature type="domain" description="Protein kinase" evidence="13">
    <location>
        <begin position="363"/>
        <end position="614"/>
    </location>
</feature>
<evidence type="ECO:0000256" key="1">
    <source>
        <dbReference type="ARBA" id="ARBA00008874"/>
    </source>
</evidence>
<sequence length="632" mass="71510">MSSYVVKRGNVVVKEEGLLSFTWSKRWLVLREQTLTFHRNEQQSHQALALIFLKEIERVERTELKEYCLELATKDKVYYISYKTDDELYSWIDEIYQRSPLGISTPTNFSHNVHVGFDSNNGIFTGLPREWKTLLETSKITKEEMSKNPQAVLDVLEFYTENLAPSRHSDDNESGMTRSDSEPSPLHRPMNSPPAYRAPNRSSSMADMNMETIGRALPAIPTLSGRPNISPRPIHSSDNDTHHTSSSGRTNHGNSNNSASRSYNERSERGDREERSDRPMPPQLPRVNDMPREKPTSPDVSKLTRDASKAAPQTPPAASSIPEPTAQIRKKPPKDPRLSTMSEAQIMDRLRAVVSKGDPTTLYVKIKKIGQGASGSVFIARNNVTNQKIAIKQIELAHQPRKELIVNEILIMRESQHPNIVNYLDSFLVRGDLWVVMELMEGGPLTDIIDNNKMLEPQISTVCFETLKGLDHLHKRNIIHRDIKSDNVLLDSQGHVKITDFGYCAKLTSDRSKRATMVGTPYWMAPEVVKQKEYGNKVDVWSLGIMAIEMIEGEPPYLEEEPLKALYLIATNGTPTLKEPEKITSSFKNFLGKCLEVDVNKRATTDELLEHSFMRIAAPLNSLATLIKRVKK</sequence>
<dbReference type="InterPro" id="IPR051931">
    <property type="entry name" value="PAK3-like"/>
</dbReference>
<dbReference type="Gene3D" id="1.10.510.10">
    <property type="entry name" value="Transferase(Phosphotransferase) domain 1"/>
    <property type="match status" value="1"/>
</dbReference>
<evidence type="ECO:0000256" key="6">
    <source>
        <dbReference type="ARBA" id="ARBA00022777"/>
    </source>
</evidence>
<dbReference type="SUPFAM" id="SSF56112">
    <property type="entry name" value="Protein kinase-like (PK-like)"/>
    <property type="match status" value="1"/>
</dbReference>
<dbReference type="EC" id="2.7.11.1" evidence="2"/>
<evidence type="ECO:0000256" key="9">
    <source>
        <dbReference type="ARBA" id="ARBA00048679"/>
    </source>
</evidence>
<dbReference type="SMART" id="SM00220">
    <property type="entry name" value="S_TKc"/>
    <property type="match status" value="1"/>
</dbReference>
<dbReference type="PROSITE" id="PS50108">
    <property type="entry name" value="CRIB"/>
    <property type="match status" value="1"/>
</dbReference>
<accession>A0ABQ8FC91</accession>
<dbReference type="Gene3D" id="3.30.200.20">
    <property type="entry name" value="Phosphorylase Kinase, domain 1"/>
    <property type="match status" value="1"/>
</dbReference>
<dbReference type="PROSITE" id="PS00108">
    <property type="entry name" value="PROTEIN_KINASE_ST"/>
    <property type="match status" value="1"/>
</dbReference>
<dbReference type="InterPro" id="IPR000719">
    <property type="entry name" value="Prot_kinase_dom"/>
</dbReference>
<dbReference type="InterPro" id="IPR000095">
    <property type="entry name" value="CRIB_dom"/>
</dbReference>
<feature type="compositionally biased region" description="Basic and acidic residues" evidence="11">
    <location>
        <begin position="263"/>
        <end position="278"/>
    </location>
</feature>
<dbReference type="InterPro" id="IPR008271">
    <property type="entry name" value="Ser/Thr_kinase_AS"/>
</dbReference>
<feature type="compositionally biased region" description="Polar residues" evidence="11">
    <location>
        <begin position="248"/>
        <end position="262"/>
    </location>
</feature>
<feature type="region of interest" description="Disordered" evidence="11">
    <location>
        <begin position="220"/>
        <end position="338"/>
    </location>
</feature>
<keyword evidence="3" id="KW-0723">Serine/threonine-protein kinase</keyword>
<proteinExistence type="inferred from homology"/>
<keyword evidence="16" id="KW-1185">Reference proteome</keyword>
<feature type="domain" description="CRIB" evidence="14">
    <location>
        <begin position="103"/>
        <end position="116"/>
    </location>
</feature>
<comment type="catalytic activity">
    <reaction evidence="9">
        <text>L-seryl-[protein] + ATP = O-phospho-L-seryl-[protein] + ADP + H(+)</text>
        <dbReference type="Rhea" id="RHEA:17989"/>
        <dbReference type="Rhea" id="RHEA-COMP:9863"/>
        <dbReference type="Rhea" id="RHEA-COMP:11604"/>
        <dbReference type="ChEBI" id="CHEBI:15378"/>
        <dbReference type="ChEBI" id="CHEBI:29999"/>
        <dbReference type="ChEBI" id="CHEBI:30616"/>
        <dbReference type="ChEBI" id="CHEBI:83421"/>
        <dbReference type="ChEBI" id="CHEBI:456216"/>
        <dbReference type="EC" id="2.7.11.1"/>
    </reaction>
</comment>
<evidence type="ECO:0000256" key="2">
    <source>
        <dbReference type="ARBA" id="ARBA00012513"/>
    </source>
</evidence>
<gene>
    <name evidence="15" type="ORF">BASA50_006749</name>
</gene>
<feature type="domain" description="PH" evidence="12">
    <location>
        <begin position="4"/>
        <end position="100"/>
    </location>
</feature>
<evidence type="ECO:0000256" key="11">
    <source>
        <dbReference type="SAM" id="MobiDB-lite"/>
    </source>
</evidence>
<dbReference type="PANTHER" id="PTHR45832">
    <property type="entry name" value="SERINE/THREONINE-PROTEIN KINASE SAMKA-RELATED-RELATED"/>
    <property type="match status" value="1"/>
</dbReference>
<evidence type="ECO:0000256" key="4">
    <source>
        <dbReference type="ARBA" id="ARBA00022679"/>
    </source>
</evidence>
<reference evidence="15 16" key="1">
    <citation type="submission" date="2021-02" db="EMBL/GenBank/DDBJ databases">
        <title>Variation within the Batrachochytrium salamandrivorans European outbreak.</title>
        <authorList>
            <person name="Kelly M."/>
            <person name="Pasmans F."/>
            <person name="Shea T.P."/>
            <person name="Munoz J.F."/>
            <person name="Carranza S."/>
            <person name="Cuomo C.A."/>
            <person name="Martel A."/>
        </authorList>
    </citation>
    <scope>NUCLEOTIDE SEQUENCE [LARGE SCALE GENOMIC DNA]</scope>
    <source>
        <strain evidence="15 16">AMFP18/2</strain>
    </source>
</reference>
<name>A0ABQ8FC91_9FUNG</name>
<comment type="caution">
    <text evidence="15">The sequence shown here is derived from an EMBL/GenBank/DDBJ whole genome shotgun (WGS) entry which is preliminary data.</text>
</comment>
<evidence type="ECO:0000259" key="12">
    <source>
        <dbReference type="PROSITE" id="PS50003"/>
    </source>
</evidence>
<evidence type="ECO:0000313" key="16">
    <source>
        <dbReference type="Proteomes" id="UP001648503"/>
    </source>
</evidence>
<dbReference type="Pfam" id="PF00786">
    <property type="entry name" value="PBD"/>
    <property type="match status" value="1"/>
</dbReference>
<keyword evidence="7 10" id="KW-0067">ATP-binding</keyword>
<dbReference type="Pfam" id="PF00069">
    <property type="entry name" value="Pkinase"/>
    <property type="match status" value="1"/>
</dbReference>
<evidence type="ECO:0000256" key="8">
    <source>
        <dbReference type="ARBA" id="ARBA00047899"/>
    </source>
</evidence>
<evidence type="ECO:0000256" key="7">
    <source>
        <dbReference type="ARBA" id="ARBA00022840"/>
    </source>
</evidence>
<keyword evidence="4" id="KW-0808">Transferase</keyword>
<feature type="compositionally biased region" description="Basic and acidic residues" evidence="11">
    <location>
        <begin position="289"/>
        <end position="308"/>
    </location>
</feature>
<dbReference type="CDD" id="cd06614">
    <property type="entry name" value="STKc_PAK"/>
    <property type="match status" value="1"/>
</dbReference>
<evidence type="ECO:0000313" key="15">
    <source>
        <dbReference type="EMBL" id="KAH6594278.1"/>
    </source>
</evidence>
<evidence type="ECO:0000256" key="10">
    <source>
        <dbReference type="PROSITE-ProRule" id="PRU10141"/>
    </source>
</evidence>
<dbReference type="PROSITE" id="PS50011">
    <property type="entry name" value="PROTEIN_KINASE_DOM"/>
    <property type="match status" value="1"/>
</dbReference>
<evidence type="ECO:0000259" key="13">
    <source>
        <dbReference type="PROSITE" id="PS50011"/>
    </source>
</evidence>
<evidence type="ECO:0000256" key="5">
    <source>
        <dbReference type="ARBA" id="ARBA00022741"/>
    </source>
</evidence>
<dbReference type="InterPro" id="IPR036936">
    <property type="entry name" value="CRIB_dom_sf"/>
</dbReference>
<dbReference type="Gene3D" id="2.30.29.30">
    <property type="entry name" value="Pleckstrin-homology domain (PH domain)/Phosphotyrosine-binding domain (PTB)"/>
    <property type="match status" value="1"/>
</dbReference>
<dbReference type="SMART" id="SM00233">
    <property type="entry name" value="PH"/>
    <property type="match status" value="1"/>
</dbReference>
<comment type="similarity">
    <text evidence="1">Belongs to the protein kinase superfamily. STE Ser/Thr protein kinase family. STE20 subfamily.</text>
</comment>
<dbReference type="PANTHER" id="PTHR45832:SF22">
    <property type="entry name" value="SERINE_THREONINE-PROTEIN KINASE SAMKA-RELATED"/>
    <property type="match status" value="1"/>
</dbReference>
<evidence type="ECO:0000259" key="14">
    <source>
        <dbReference type="PROSITE" id="PS50108"/>
    </source>
</evidence>
<dbReference type="InterPro" id="IPR011993">
    <property type="entry name" value="PH-like_dom_sf"/>
</dbReference>
<keyword evidence="5 10" id="KW-0547">Nucleotide-binding</keyword>
<dbReference type="CDD" id="cd01093">
    <property type="entry name" value="CRIB_PAK_like"/>
    <property type="match status" value="1"/>
</dbReference>
<dbReference type="Gene3D" id="3.90.810.10">
    <property type="entry name" value="CRIB domain"/>
    <property type="match status" value="1"/>
</dbReference>
<comment type="catalytic activity">
    <reaction evidence="8">
        <text>L-threonyl-[protein] + ATP = O-phospho-L-threonyl-[protein] + ADP + H(+)</text>
        <dbReference type="Rhea" id="RHEA:46608"/>
        <dbReference type="Rhea" id="RHEA-COMP:11060"/>
        <dbReference type="Rhea" id="RHEA-COMP:11605"/>
        <dbReference type="ChEBI" id="CHEBI:15378"/>
        <dbReference type="ChEBI" id="CHEBI:30013"/>
        <dbReference type="ChEBI" id="CHEBI:30616"/>
        <dbReference type="ChEBI" id="CHEBI:61977"/>
        <dbReference type="ChEBI" id="CHEBI:456216"/>
        <dbReference type="EC" id="2.7.11.1"/>
    </reaction>
</comment>
<feature type="region of interest" description="Disordered" evidence="11">
    <location>
        <begin position="164"/>
        <end position="202"/>
    </location>
</feature>
<dbReference type="EMBL" id="JAFCIX010000336">
    <property type="protein sequence ID" value="KAH6594278.1"/>
    <property type="molecule type" value="Genomic_DNA"/>
</dbReference>